<organism evidence="3 4">
    <name type="scientific">Dioscorea zingiberensis</name>
    <dbReference type="NCBI Taxonomy" id="325984"/>
    <lineage>
        <taxon>Eukaryota</taxon>
        <taxon>Viridiplantae</taxon>
        <taxon>Streptophyta</taxon>
        <taxon>Embryophyta</taxon>
        <taxon>Tracheophyta</taxon>
        <taxon>Spermatophyta</taxon>
        <taxon>Magnoliopsida</taxon>
        <taxon>Liliopsida</taxon>
        <taxon>Dioscoreales</taxon>
        <taxon>Dioscoreaceae</taxon>
        <taxon>Dioscorea</taxon>
    </lineage>
</organism>
<dbReference type="AlphaFoldDB" id="A0A9D5CI06"/>
<dbReference type="PANTHER" id="PTHR38926">
    <property type="entry name" value="F-BOX DOMAIN CONTAINING PROTEIN, EXPRESSED"/>
    <property type="match status" value="1"/>
</dbReference>
<reference evidence="3" key="2">
    <citation type="journal article" date="2022" name="Hortic Res">
        <title>The genome of Dioscorea zingiberensis sheds light on the biosynthesis, origin and evolution of the medicinally important diosgenin saponins.</title>
        <authorList>
            <person name="Li Y."/>
            <person name="Tan C."/>
            <person name="Li Z."/>
            <person name="Guo J."/>
            <person name="Li S."/>
            <person name="Chen X."/>
            <person name="Wang C."/>
            <person name="Dai X."/>
            <person name="Yang H."/>
            <person name="Song W."/>
            <person name="Hou L."/>
            <person name="Xu J."/>
            <person name="Tong Z."/>
            <person name="Xu A."/>
            <person name="Yuan X."/>
            <person name="Wang W."/>
            <person name="Yang Q."/>
            <person name="Chen L."/>
            <person name="Sun Z."/>
            <person name="Wang K."/>
            <person name="Pan B."/>
            <person name="Chen J."/>
            <person name="Bao Y."/>
            <person name="Liu F."/>
            <person name="Qi X."/>
            <person name="Gang D.R."/>
            <person name="Wen J."/>
            <person name="Li J."/>
        </authorList>
    </citation>
    <scope>NUCLEOTIDE SEQUENCE</scope>
    <source>
        <strain evidence="3">Dzin_1.0</strain>
    </source>
</reference>
<keyword evidence="4" id="KW-1185">Reference proteome</keyword>
<dbReference type="Gene3D" id="3.80.10.10">
    <property type="entry name" value="Ribonuclease Inhibitor"/>
    <property type="match status" value="1"/>
</dbReference>
<evidence type="ECO:0000259" key="2">
    <source>
        <dbReference type="SMART" id="SM00256"/>
    </source>
</evidence>
<dbReference type="SUPFAM" id="SSF81383">
    <property type="entry name" value="F-box domain"/>
    <property type="match status" value="1"/>
</dbReference>
<dbReference type="InterPro" id="IPR041101">
    <property type="entry name" value="Transp_inhibit"/>
</dbReference>
<dbReference type="SUPFAM" id="SSF52047">
    <property type="entry name" value="RNI-like"/>
    <property type="match status" value="1"/>
</dbReference>
<evidence type="ECO:0000256" key="1">
    <source>
        <dbReference type="ARBA" id="ARBA00023294"/>
    </source>
</evidence>
<dbReference type="FunFam" id="1.20.1280.50:FF:000006">
    <property type="entry name" value="Transport inhibitor response 1"/>
    <property type="match status" value="1"/>
</dbReference>
<dbReference type="InterPro" id="IPR032675">
    <property type="entry name" value="LRR_dom_sf"/>
</dbReference>
<dbReference type="SMART" id="SM00256">
    <property type="entry name" value="FBOX"/>
    <property type="match status" value="1"/>
</dbReference>
<dbReference type="Pfam" id="PF18511">
    <property type="entry name" value="F-box_5"/>
    <property type="match status" value="1"/>
</dbReference>
<protein>
    <recommendedName>
        <fullName evidence="2">F-box domain-containing protein</fullName>
    </recommendedName>
</protein>
<name>A0A9D5CI06_9LILI</name>
<accession>A0A9D5CI06</accession>
<dbReference type="InterPro" id="IPR041567">
    <property type="entry name" value="COI1_F-box"/>
</dbReference>
<dbReference type="OrthoDB" id="785780at2759"/>
<evidence type="ECO:0000313" key="4">
    <source>
        <dbReference type="Proteomes" id="UP001085076"/>
    </source>
</evidence>
<sequence length="171" mass="19621">MNYFPEEVLEHIFNFLGSDQDRNNVSTVCQAWYRIERYSRKRVFIGNCYAVRPEQVAARFPRLMSLKVKGKHHFADFNLVPPGWGGYAHLWIKTAALQCPCLEEIHLKRMVITDDSLELLAHSLPNLKSLVLISCEGFSTDGLAAIATHCRVLRELDLLENEVEDQRFSVA</sequence>
<dbReference type="InterPro" id="IPR006553">
    <property type="entry name" value="Leu-rich_rpt_Cys-con_subtyp"/>
</dbReference>
<dbReference type="EMBL" id="JAGGNH010000005">
    <property type="protein sequence ID" value="KAJ0973571.1"/>
    <property type="molecule type" value="Genomic_DNA"/>
</dbReference>
<dbReference type="InterPro" id="IPR001810">
    <property type="entry name" value="F-box_dom"/>
</dbReference>
<dbReference type="InterPro" id="IPR036047">
    <property type="entry name" value="F-box-like_dom_sf"/>
</dbReference>
<dbReference type="Pfam" id="PF18791">
    <property type="entry name" value="Transp_inhibit"/>
    <property type="match status" value="1"/>
</dbReference>
<dbReference type="SMART" id="SM00367">
    <property type="entry name" value="LRR_CC"/>
    <property type="match status" value="2"/>
</dbReference>
<dbReference type="Proteomes" id="UP001085076">
    <property type="component" value="Miscellaneous, Linkage group lg05"/>
</dbReference>
<evidence type="ECO:0000313" key="3">
    <source>
        <dbReference type="EMBL" id="KAJ0973571.1"/>
    </source>
</evidence>
<reference evidence="3" key="1">
    <citation type="submission" date="2021-03" db="EMBL/GenBank/DDBJ databases">
        <authorList>
            <person name="Li Z."/>
            <person name="Yang C."/>
        </authorList>
    </citation>
    <scope>NUCLEOTIDE SEQUENCE</scope>
    <source>
        <strain evidence="3">Dzin_1.0</strain>
        <tissue evidence="3">Leaf</tissue>
    </source>
</reference>
<keyword evidence="1" id="KW-0927">Auxin signaling pathway</keyword>
<dbReference type="Gene3D" id="1.20.1280.50">
    <property type="match status" value="1"/>
</dbReference>
<dbReference type="PANTHER" id="PTHR38926:SF72">
    <property type="entry name" value="IM:7136021-RELATED"/>
    <property type="match status" value="1"/>
</dbReference>
<feature type="domain" description="F-box" evidence="2">
    <location>
        <begin position="4"/>
        <end position="45"/>
    </location>
</feature>
<dbReference type="CDD" id="cd22159">
    <property type="entry name" value="F-box_AtTIR1-like"/>
    <property type="match status" value="1"/>
</dbReference>
<dbReference type="GO" id="GO:0009734">
    <property type="term" value="P:auxin-activated signaling pathway"/>
    <property type="evidence" value="ECO:0007669"/>
    <property type="project" value="UniProtKB-KW"/>
</dbReference>
<proteinExistence type="predicted"/>
<comment type="caution">
    <text evidence="3">The sequence shown here is derived from an EMBL/GenBank/DDBJ whole genome shotgun (WGS) entry which is preliminary data.</text>
</comment>
<gene>
    <name evidence="3" type="ORF">J5N97_021530</name>
</gene>